<evidence type="ECO:0008006" key="3">
    <source>
        <dbReference type="Google" id="ProtNLM"/>
    </source>
</evidence>
<dbReference type="EMBL" id="BMZS01000005">
    <property type="protein sequence ID" value="GHD51200.1"/>
    <property type="molecule type" value="Genomic_DNA"/>
</dbReference>
<accession>A0A918XTK1</accession>
<gene>
    <name evidence="1" type="ORF">GCM10017083_25350</name>
</gene>
<evidence type="ECO:0000313" key="2">
    <source>
        <dbReference type="Proteomes" id="UP000630353"/>
    </source>
</evidence>
<sequence>MSDRSSGRPADGVILVLPTLESNLDPHRLHEVHYDCSYRALAPSGRKVAVVDPRNVSEFQSLLSSDDYGFVVTERSQAPSWPIPAEGSPAYVRAIRKVFITFAGNPPFYEGSFGFHQAAFERKVAVLHDHDSLPYAEAINVSGARLVPGRPMYHDVGLNDEASWLAPSRRLLPILFVGSYTDPESFRAAWRHGFATFPKPLEAIEAAAELLAGSPRLPVWRALEQAVASLDIRFDLRSRAGRTALEMLSRFANHRSRQALLDRVSRYPSRIIATDLPPLPSRHPDCILSPVVSFPDFLNMLKQTACLVTTNPNGMTGSVSERVPNAMRRGAVVLHAPNNNLRRLDDAGIVVLGDSLDDLDACLDSAAARDTRWNALGEAARNYAERHFRMDDMYDALLETAADPGRWRDRNPDAPPGTDWR</sequence>
<dbReference type="RefSeq" id="WP_189990059.1">
    <property type="nucleotide sequence ID" value="NZ_BMZS01000005.1"/>
</dbReference>
<reference evidence="1" key="1">
    <citation type="journal article" date="2014" name="Int. J. Syst. Evol. Microbiol.">
        <title>Complete genome sequence of Corynebacterium casei LMG S-19264T (=DSM 44701T), isolated from a smear-ripened cheese.</title>
        <authorList>
            <consortium name="US DOE Joint Genome Institute (JGI-PGF)"/>
            <person name="Walter F."/>
            <person name="Albersmeier A."/>
            <person name="Kalinowski J."/>
            <person name="Ruckert C."/>
        </authorList>
    </citation>
    <scope>NUCLEOTIDE SEQUENCE</scope>
    <source>
        <strain evidence="1">KCTC 42651</strain>
    </source>
</reference>
<protein>
    <recommendedName>
        <fullName evidence="3">Glycosyl transferases group 1</fullName>
    </recommendedName>
</protein>
<organism evidence="1 2">
    <name type="scientific">Thalassobaculum fulvum</name>
    <dbReference type="NCBI Taxonomy" id="1633335"/>
    <lineage>
        <taxon>Bacteria</taxon>
        <taxon>Pseudomonadati</taxon>
        <taxon>Pseudomonadota</taxon>
        <taxon>Alphaproteobacteria</taxon>
        <taxon>Rhodospirillales</taxon>
        <taxon>Thalassobaculaceae</taxon>
        <taxon>Thalassobaculum</taxon>
    </lineage>
</organism>
<reference evidence="1" key="2">
    <citation type="submission" date="2020-09" db="EMBL/GenBank/DDBJ databases">
        <authorList>
            <person name="Sun Q."/>
            <person name="Kim S."/>
        </authorList>
    </citation>
    <scope>NUCLEOTIDE SEQUENCE</scope>
    <source>
        <strain evidence="1">KCTC 42651</strain>
    </source>
</reference>
<dbReference type="Proteomes" id="UP000630353">
    <property type="component" value="Unassembled WGS sequence"/>
</dbReference>
<proteinExistence type="predicted"/>
<dbReference type="AlphaFoldDB" id="A0A918XTK1"/>
<keyword evidence="2" id="KW-1185">Reference proteome</keyword>
<comment type="caution">
    <text evidence="1">The sequence shown here is derived from an EMBL/GenBank/DDBJ whole genome shotgun (WGS) entry which is preliminary data.</text>
</comment>
<evidence type="ECO:0000313" key="1">
    <source>
        <dbReference type="EMBL" id="GHD51200.1"/>
    </source>
</evidence>
<name>A0A918XTK1_9PROT</name>